<proteinExistence type="predicted"/>
<dbReference type="InterPro" id="IPR032675">
    <property type="entry name" value="LRR_dom_sf"/>
</dbReference>
<feature type="domain" description="F-box" evidence="1">
    <location>
        <begin position="16"/>
        <end position="52"/>
    </location>
</feature>
<dbReference type="AlphaFoldDB" id="A0A0G2IZL1"/>
<dbReference type="InterPro" id="IPR001810">
    <property type="entry name" value="F-box_dom"/>
</dbReference>
<dbReference type="Gene3D" id="3.80.10.10">
    <property type="entry name" value="Ribonuclease Inhibitor"/>
    <property type="match status" value="1"/>
</dbReference>
<gene>
    <name evidence="2" type="ORF">EMCG_03873</name>
</gene>
<dbReference type="VEuPathDB" id="FungiDB:EMCG_03873"/>
<protein>
    <recommendedName>
        <fullName evidence="1">F-box domain-containing protein</fullName>
    </recommendedName>
</protein>
<dbReference type="InterPro" id="IPR036047">
    <property type="entry name" value="F-box-like_dom_sf"/>
</dbReference>
<sequence length="505" mass="57028">MAFVEVYPAVPTSRVSSSLLALPFDALEMIFHQLHPRDLVQLVRVSRNMNEIAIPFLYPTVHFHLPGHISATDALLSKLEAFSDQDFTLLRHTTRVLISGTWYHAYDEIESKLGLENVVSPAVRMLNTLITVCVSKMPNLRAFIWDSQIAPTQKLISMVALATRMEYLQLRVATDGSPTPYFHPTLKLGGFSKLRSLNIIDVKITSALQSVGNALYSSEQLSELAIWADEDVILSLDVIFSGWPGPRTLNLKSLDLRKFSNAGWSAPSLWQHISAACLRDLTLEVGSLLQPDDYNGFWEGAVAAGIRPTTLRTNLISEGLTNFIYSCNGLEVFLLTACLLPRPLPPISIFLETIISEHFKSLRVLAIHAQGPDESEYLLDRKLLASLSSRCTKLEELGFKILEQNQADVHLIFQLPLLRALHIDFAGDLNFDMQELSHLKLRKQVAECLSRMARHSLAYIAFDEGPVYAIQVNPVRWHVRSNMIWYIRDTVIFREKMFDWVSTIK</sequence>
<dbReference type="PROSITE" id="PS50181">
    <property type="entry name" value="FBOX"/>
    <property type="match status" value="1"/>
</dbReference>
<dbReference type="Pfam" id="PF12937">
    <property type="entry name" value="F-box-like"/>
    <property type="match status" value="1"/>
</dbReference>
<evidence type="ECO:0000313" key="2">
    <source>
        <dbReference type="EMBL" id="KKZ61554.1"/>
    </source>
</evidence>
<dbReference type="SUPFAM" id="SSF81383">
    <property type="entry name" value="F-box domain"/>
    <property type="match status" value="1"/>
</dbReference>
<dbReference type="CDD" id="cd09917">
    <property type="entry name" value="F-box_SF"/>
    <property type="match status" value="1"/>
</dbReference>
<accession>A0A0G2IZL1</accession>
<organism evidence="2 3">
    <name type="scientific">[Emmonsia] crescens</name>
    <dbReference type="NCBI Taxonomy" id="73230"/>
    <lineage>
        <taxon>Eukaryota</taxon>
        <taxon>Fungi</taxon>
        <taxon>Dikarya</taxon>
        <taxon>Ascomycota</taxon>
        <taxon>Pezizomycotina</taxon>
        <taxon>Eurotiomycetes</taxon>
        <taxon>Eurotiomycetidae</taxon>
        <taxon>Onygenales</taxon>
        <taxon>Ajellomycetaceae</taxon>
        <taxon>Emergomyces</taxon>
    </lineage>
</organism>
<comment type="caution">
    <text evidence="2">The sequence shown here is derived from an EMBL/GenBank/DDBJ whole genome shotgun (WGS) entry which is preliminary data.</text>
</comment>
<dbReference type="Proteomes" id="UP000034164">
    <property type="component" value="Unassembled WGS sequence"/>
</dbReference>
<dbReference type="EMBL" id="LCZI01001273">
    <property type="protein sequence ID" value="KKZ61554.1"/>
    <property type="molecule type" value="Genomic_DNA"/>
</dbReference>
<reference evidence="3" key="1">
    <citation type="journal article" date="2015" name="PLoS Genet.">
        <title>The dynamic genome and transcriptome of the human fungal pathogen Blastomyces and close relative Emmonsia.</title>
        <authorList>
            <person name="Munoz J.F."/>
            <person name="Gauthier G.M."/>
            <person name="Desjardins C.A."/>
            <person name="Gallo J.E."/>
            <person name="Holder J."/>
            <person name="Sullivan T.D."/>
            <person name="Marty A.J."/>
            <person name="Carmen J.C."/>
            <person name="Chen Z."/>
            <person name="Ding L."/>
            <person name="Gujja S."/>
            <person name="Magrini V."/>
            <person name="Misas E."/>
            <person name="Mitreva M."/>
            <person name="Priest M."/>
            <person name="Saif S."/>
            <person name="Whiston E.A."/>
            <person name="Young S."/>
            <person name="Zeng Q."/>
            <person name="Goldman W.E."/>
            <person name="Mardis E.R."/>
            <person name="Taylor J.W."/>
            <person name="McEwen J.G."/>
            <person name="Clay O.K."/>
            <person name="Klein B.S."/>
            <person name="Cuomo C.A."/>
        </authorList>
    </citation>
    <scope>NUCLEOTIDE SEQUENCE [LARGE SCALE GENOMIC DNA]</scope>
    <source>
        <strain evidence="3">UAMH 3008</strain>
    </source>
</reference>
<dbReference type="SUPFAM" id="SSF52047">
    <property type="entry name" value="RNI-like"/>
    <property type="match status" value="1"/>
</dbReference>
<evidence type="ECO:0000259" key="1">
    <source>
        <dbReference type="PROSITE" id="PS50181"/>
    </source>
</evidence>
<name>A0A0G2IZL1_9EURO</name>
<evidence type="ECO:0000313" key="3">
    <source>
        <dbReference type="Proteomes" id="UP000034164"/>
    </source>
</evidence>
<dbReference type="OrthoDB" id="4461187at2759"/>